<keyword evidence="1" id="KW-1133">Transmembrane helix</keyword>
<keyword evidence="2" id="KW-0496">Mitochondrion</keyword>
<feature type="transmembrane region" description="Helical" evidence="1">
    <location>
        <begin position="206"/>
        <end position="226"/>
    </location>
</feature>
<accession>A0A3P3YGQ7</accession>
<evidence type="ECO:0000313" key="3">
    <source>
        <dbReference type="Proteomes" id="UP000290189"/>
    </source>
</evidence>
<keyword evidence="1" id="KW-0472">Membrane</keyword>
<feature type="transmembrane region" description="Helical" evidence="1">
    <location>
        <begin position="254"/>
        <end position="280"/>
    </location>
</feature>
<organism evidence="2 3">
    <name type="scientific">Plasmodiophora brassicae</name>
    <name type="common">Clubroot disease agent</name>
    <dbReference type="NCBI Taxonomy" id="37360"/>
    <lineage>
        <taxon>Eukaryota</taxon>
        <taxon>Sar</taxon>
        <taxon>Rhizaria</taxon>
        <taxon>Endomyxa</taxon>
        <taxon>Phytomyxea</taxon>
        <taxon>Plasmodiophorida</taxon>
        <taxon>Plasmodiophoridae</taxon>
        <taxon>Plasmodiophora</taxon>
    </lineage>
</organism>
<dbReference type="EMBL" id="OVEO01000011">
    <property type="protein sequence ID" value="SPQ99342.1"/>
    <property type="molecule type" value="Genomic_DNA"/>
</dbReference>
<gene>
    <name evidence="2" type="ORF">PLBR_LOCUS6557</name>
</gene>
<feature type="transmembrane region" description="Helical" evidence="1">
    <location>
        <begin position="173"/>
        <end position="194"/>
    </location>
</feature>
<dbReference type="AlphaFoldDB" id="A0A3P3YGQ7"/>
<proteinExistence type="predicted"/>
<keyword evidence="1" id="KW-0812">Transmembrane</keyword>
<reference evidence="2 3" key="1">
    <citation type="submission" date="2018-03" db="EMBL/GenBank/DDBJ databases">
        <authorList>
            <person name="Fogelqvist J."/>
        </authorList>
    </citation>
    <scope>NUCLEOTIDE SEQUENCE [LARGE SCALE GENOMIC DNA]</scope>
</reference>
<protein>
    <submittedName>
        <fullName evidence="2">Uncharacterized protein</fullName>
    </submittedName>
</protein>
<evidence type="ECO:0000313" key="2">
    <source>
        <dbReference type="EMBL" id="SPQ99342.1"/>
    </source>
</evidence>
<evidence type="ECO:0000256" key="1">
    <source>
        <dbReference type="SAM" id="Phobius"/>
    </source>
</evidence>
<feature type="transmembrane region" description="Helical" evidence="1">
    <location>
        <begin position="115"/>
        <end position="133"/>
    </location>
</feature>
<sequence length="283" mass="31192">MPLIDTSGAGSAASVSSGSDHWNELFSFMGQEQPSIDNRQLDELTSSRTSSQRALEPYRSLKSVLVAPIPCNWSELLIVDAYYCIFHMFFRMQTVYTGVPGDAATFSNAGLISNYIQVVNFTSIVYLLGAVSIRHILSIPYTVGVVVSAVTFTYLGYVPVFATTVSSDQVNDWSAGTITAYSAVGIVVVLCFVLQLRLAWRRSQPYLIAYATALAIVFTLHLALWLSLPNGIHLHHWYICWVFLLFLRSMDHPVIVALHSICSGIYLQGSAAYGVVNIIYTAL</sequence>
<name>A0A3P3YGQ7_PLABS</name>
<feature type="transmembrane region" description="Helical" evidence="1">
    <location>
        <begin position="140"/>
        <end position="161"/>
    </location>
</feature>
<geneLocation type="mitochondrion" evidence="2"/>
<dbReference type="Proteomes" id="UP000290189">
    <property type="component" value="Unassembled WGS sequence"/>
</dbReference>